<evidence type="ECO:0000313" key="5">
    <source>
        <dbReference type="Proteomes" id="UP000034954"/>
    </source>
</evidence>
<sequence length="218" mass="24877">MKPAKTIMKNRHLRKVVLCITTSCVCLCAGLLHPIQAKEPGAMASPAKGLKVGVVDLNTVFEKYEKRKAFDAQLKEQEKQCQKNITDRKKELVSLGEKIQLLDVGSEARKKNEETFEKKNMELESYAKFAEKSLTKKYKDYFESLYTEVCKEVEDIGKRDQYDLIIKKEEPELQSSGISELQFKVGIKTVLYNSDAVDITNRIIDNLNKRFSEGTKGK</sequence>
<dbReference type="GO" id="GO:0005829">
    <property type="term" value="C:cytosol"/>
    <property type="evidence" value="ECO:0007669"/>
    <property type="project" value="TreeGrafter"/>
</dbReference>
<dbReference type="InterPro" id="IPR024930">
    <property type="entry name" value="Skp_dom_sf"/>
</dbReference>
<dbReference type="GO" id="GO:0050821">
    <property type="term" value="P:protein stabilization"/>
    <property type="evidence" value="ECO:0007669"/>
    <property type="project" value="TreeGrafter"/>
</dbReference>
<comment type="similarity">
    <text evidence="1">Belongs to the Skp family.</text>
</comment>
<dbReference type="InterPro" id="IPR005632">
    <property type="entry name" value="Chaperone_Skp"/>
</dbReference>
<accession>A0A0M2V028</accession>
<dbReference type="SUPFAM" id="SSF111384">
    <property type="entry name" value="OmpH-like"/>
    <property type="match status" value="1"/>
</dbReference>
<dbReference type="GO" id="GO:0051082">
    <property type="term" value="F:unfolded protein binding"/>
    <property type="evidence" value="ECO:0007669"/>
    <property type="project" value="InterPro"/>
</dbReference>
<organism evidence="4 5">
    <name type="scientific">Candidatus Brocadia fulgida</name>
    <dbReference type="NCBI Taxonomy" id="380242"/>
    <lineage>
        <taxon>Bacteria</taxon>
        <taxon>Pseudomonadati</taxon>
        <taxon>Planctomycetota</taxon>
        <taxon>Candidatus Brocadiia</taxon>
        <taxon>Candidatus Brocadiales</taxon>
        <taxon>Candidatus Brocadiaceae</taxon>
        <taxon>Candidatus Brocadia</taxon>
    </lineage>
</organism>
<dbReference type="PANTHER" id="PTHR35089:SF1">
    <property type="entry name" value="CHAPERONE PROTEIN SKP"/>
    <property type="match status" value="1"/>
</dbReference>
<dbReference type="SMART" id="SM00935">
    <property type="entry name" value="OmpH"/>
    <property type="match status" value="1"/>
</dbReference>
<dbReference type="AlphaFoldDB" id="A0A0M2V028"/>
<dbReference type="PANTHER" id="PTHR35089">
    <property type="entry name" value="CHAPERONE PROTEIN SKP"/>
    <property type="match status" value="1"/>
</dbReference>
<feature type="signal peptide" evidence="3">
    <location>
        <begin position="1"/>
        <end position="37"/>
    </location>
</feature>
<name>A0A0M2V028_9BACT</name>
<evidence type="ECO:0008006" key="6">
    <source>
        <dbReference type="Google" id="ProtNLM"/>
    </source>
</evidence>
<dbReference type="Proteomes" id="UP000034954">
    <property type="component" value="Unassembled WGS sequence"/>
</dbReference>
<dbReference type="Pfam" id="PF03938">
    <property type="entry name" value="OmpH"/>
    <property type="match status" value="1"/>
</dbReference>
<reference evidence="4 5" key="1">
    <citation type="journal article" date="2013" name="BMC Microbiol.">
        <title>Identification of the type II cytochrome c maturation pathway in anammox bacteria by comparative genomics.</title>
        <authorList>
            <person name="Ferousi C."/>
            <person name="Speth D.R."/>
            <person name="Reimann J."/>
            <person name="Op den Camp H.J."/>
            <person name="Allen J.W."/>
            <person name="Keltjens J.T."/>
            <person name="Jetten M.S."/>
        </authorList>
    </citation>
    <scope>NUCLEOTIDE SEQUENCE [LARGE SCALE GENOMIC DNA]</scope>
    <source>
        <strain evidence="4">RU1</strain>
    </source>
</reference>
<evidence type="ECO:0000313" key="4">
    <source>
        <dbReference type="EMBL" id="KKO20566.1"/>
    </source>
</evidence>
<dbReference type="Gene3D" id="3.30.910.20">
    <property type="entry name" value="Skp domain"/>
    <property type="match status" value="1"/>
</dbReference>
<gene>
    <name evidence="4" type="ORF">BROFUL_00684</name>
</gene>
<evidence type="ECO:0000256" key="1">
    <source>
        <dbReference type="ARBA" id="ARBA00009091"/>
    </source>
</evidence>
<keyword evidence="2 3" id="KW-0732">Signal</keyword>
<comment type="caution">
    <text evidence="4">The sequence shown here is derived from an EMBL/GenBank/DDBJ whole genome shotgun (WGS) entry which is preliminary data.</text>
</comment>
<evidence type="ECO:0000256" key="3">
    <source>
        <dbReference type="SAM" id="SignalP"/>
    </source>
</evidence>
<keyword evidence="5" id="KW-1185">Reference proteome</keyword>
<feature type="chain" id="PRO_5005644322" description="Outer membrane protein (OmpH-like)" evidence="3">
    <location>
        <begin position="38"/>
        <end position="218"/>
    </location>
</feature>
<protein>
    <recommendedName>
        <fullName evidence="6">Outer membrane protein (OmpH-like)</fullName>
    </recommendedName>
</protein>
<evidence type="ECO:0000256" key="2">
    <source>
        <dbReference type="ARBA" id="ARBA00022729"/>
    </source>
</evidence>
<dbReference type="EMBL" id="LAQJ01000089">
    <property type="protein sequence ID" value="KKO20566.1"/>
    <property type="molecule type" value="Genomic_DNA"/>
</dbReference>
<proteinExistence type="inferred from homology"/>